<feature type="compositionally biased region" description="Low complexity" evidence="2">
    <location>
        <begin position="127"/>
        <end position="148"/>
    </location>
</feature>
<name>A0A9Q8LBK9_PASFU</name>
<evidence type="ECO:0000313" key="5">
    <source>
        <dbReference type="Proteomes" id="UP000756132"/>
    </source>
</evidence>
<keyword evidence="3" id="KW-0472">Membrane</keyword>
<keyword evidence="3" id="KW-1133">Transmembrane helix</keyword>
<reference evidence="4" key="2">
    <citation type="journal article" date="2022" name="Microb. Genom.">
        <title>A chromosome-scale genome assembly of the tomato pathogen Cladosporium fulvum reveals a compartmentalized genome architecture and the presence of a dispensable chromosome.</title>
        <authorList>
            <person name="Zaccaron A.Z."/>
            <person name="Chen L.H."/>
            <person name="Samaras A."/>
            <person name="Stergiopoulos I."/>
        </authorList>
    </citation>
    <scope>NUCLEOTIDE SEQUENCE</scope>
    <source>
        <strain evidence="4">Race5_Kim</strain>
    </source>
</reference>
<dbReference type="OrthoDB" id="10613778at2759"/>
<evidence type="ECO:0000256" key="2">
    <source>
        <dbReference type="SAM" id="MobiDB-lite"/>
    </source>
</evidence>
<evidence type="ECO:0000313" key="4">
    <source>
        <dbReference type="EMBL" id="UJO14418.1"/>
    </source>
</evidence>
<proteinExistence type="predicted"/>
<feature type="region of interest" description="Disordered" evidence="2">
    <location>
        <begin position="220"/>
        <end position="247"/>
    </location>
</feature>
<feature type="compositionally biased region" description="Polar residues" evidence="2">
    <location>
        <begin position="149"/>
        <end position="184"/>
    </location>
</feature>
<organism evidence="4 5">
    <name type="scientific">Passalora fulva</name>
    <name type="common">Tomato leaf mold</name>
    <name type="synonym">Cladosporium fulvum</name>
    <dbReference type="NCBI Taxonomy" id="5499"/>
    <lineage>
        <taxon>Eukaryota</taxon>
        <taxon>Fungi</taxon>
        <taxon>Dikarya</taxon>
        <taxon>Ascomycota</taxon>
        <taxon>Pezizomycotina</taxon>
        <taxon>Dothideomycetes</taxon>
        <taxon>Dothideomycetidae</taxon>
        <taxon>Mycosphaerellales</taxon>
        <taxon>Mycosphaerellaceae</taxon>
        <taxon>Fulvia</taxon>
    </lineage>
</organism>
<protein>
    <submittedName>
        <fullName evidence="4">Uncharacterized protein</fullName>
    </submittedName>
</protein>
<evidence type="ECO:0000256" key="3">
    <source>
        <dbReference type="SAM" id="Phobius"/>
    </source>
</evidence>
<dbReference type="RefSeq" id="XP_047758784.1">
    <property type="nucleotide sequence ID" value="XM_047902443.1"/>
</dbReference>
<dbReference type="EMBL" id="CP090164">
    <property type="protein sequence ID" value="UJO14418.1"/>
    <property type="molecule type" value="Genomic_DNA"/>
</dbReference>
<dbReference type="OMA" id="RERPIWN"/>
<feature type="compositionally biased region" description="Basic and acidic residues" evidence="2">
    <location>
        <begin position="222"/>
        <end position="231"/>
    </location>
</feature>
<keyword evidence="1" id="KW-0175">Coiled coil</keyword>
<keyword evidence="5" id="KW-1185">Reference proteome</keyword>
<gene>
    <name evidence="4" type="ORF">CLAFUR5_03295</name>
</gene>
<sequence>MRSKVQHMTEKAPRVAKRTVTTVSEVVSTAVICNPAVVKDGARCPVGCTPEPMSVSGSDLGNTLSWQGWSSCLPLGIPAATATRDKAVTSITVTLPSSVTVSTTISLPAIDSETPLSQGPGPVIPNSFSTTTSSASSAESSLSTTPSSDNLAQSSTTNILSSTASTIPDPTNSSNESDVLGQHSKSFPQTGAGIATITILAVLVLAAIFAVLFWRRRRRRQRPAESPKLDGDSVELQHSIPPSLNTLPTALPEEYVQYIEDNQARRDRQEENRQKFIERVRRIKTEDEGSSHSSRLFGS</sequence>
<feature type="coiled-coil region" evidence="1">
    <location>
        <begin position="259"/>
        <end position="286"/>
    </location>
</feature>
<dbReference type="GeneID" id="71983173"/>
<reference evidence="4" key="1">
    <citation type="submission" date="2021-12" db="EMBL/GenBank/DDBJ databases">
        <authorList>
            <person name="Zaccaron A."/>
            <person name="Stergiopoulos I."/>
        </authorList>
    </citation>
    <scope>NUCLEOTIDE SEQUENCE</scope>
    <source>
        <strain evidence="4">Race5_Kim</strain>
    </source>
</reference>
<evidence type="ECO:0000256" key="1">
    <source>
        <dbReference type="SAM" id="Coils"/>
    </source>
</evidence>
<dbReference type="Proteomes" id="UP000756132">
    <property type="component" value="Chromosome 2"/>
</dbReference>
<dbReference type="AlphaFoldDB" id="A0A9Q8LBK9"/>
<feature type="region of interest" description="Disordered" evidence="2">
    <location>
        <begin position="111"/>
        <end position="184"/>
    </location>
</feature>
<feature type="transmembrane region" description="Helical" evidence="3">
    <location>
        <begin position="192"/>
        <end position="214"/>
    </location>
</feature>
<accession>A0A9Q8LBK9</accession>
<keyword evidence="3" id="KW-0812">Transmembrane</keyword>
<dbReference type="NCBIfam" id="TIGR01167">
    <property type="entry name" value="LPXTG_anchor"/>
    <property type="match status" value="1"/>
</dbReference>
<dbReference type="KEGG" id="ffu:CLAFUR5_03295"/>